<dbReference type="Pfam" id="PF04235">
    <property type="entry name" value="DUF418"/>
    <property type="match status" value="1"/>
</dbReference>
<keyword evidence="4" id="KW-1185">Reference proteome</keyword>
<name>A0A916TNL5_9HYPH</name>
<organism evidence="3 4">
    <name type="scientific">Roseibium aquae</name>
    <dbReference type="NCBI Taxonomy" id="1323746"/>
    <lineage>
        <taxon>Bacteria</taxon>
        <taxon>Pseudomonadati</taxon>
        <taxon>Pseudomonadota</taxon>
        <taxon>Alphaproteobacteria</taxon>
        <taxon>Hyphomicrobiales</taxon>
        <taxon>Stappiaceae</taxon>
        <taxon>Roseibium</taxon>
    </lineage>
</organism>
<comment type="caution">
    <text evidence="3">The sequence shown here is derived from an EMBL/GenBank/DDBJ whole genome shotgun (WGS) entry which is preliminary data.</text>
</comment>
<accession>A0A916TNL5</accession>
<dbReference type="InterPro" id="IPR052529">
    <property type="entry name" value="Bact_Transport_Assoc"/>
</dbReference>
<feature type="domain" description="DUF418" evidence="2">
    <location>
        <begin position="214"/>
        <end position="365"/>
    </location>
</feature>
<feature type="transmembrane region" description="Helical" evidence="1">
    <location>
        <begin position="290"/>
        <end position="317"/>
    </location>
</feature>
<protein>
    <recommendedName>
        <fullName evidence="2">DUF418 domain-containing protein</fullName>
    </recommendedName>
</protein>
<keyword evidence="1" id="KW-1133">Transmembrane helix</keyword>
<feature type="transmembrane region" description="Helical" evidence="1">
    <location>
        <begin position="15"/>
        <end position="35"/>
    </location>
</feature>
<feature type="transmembrane region" description="Helical" evidence="1">
    <location>
        <begin position="257"/>
        <end position="278"/>
    </location>
</feature>
<dbReference type="AlphaFoldDB" id="A0A916TNL5"/>
<reference evidence="3" key="2">
    <citation type="submission" date="2020-09" db="EMBL/GenBank/DDBJ databases">
        <authorList>
            <person name="Sun Q."/>
            <person name="Zhou Y."/>
        </authorList>
    </citation>
    <scope>NUCLEOTIDE SEQUENCE</scope>
    <source>
        <strain evidence="3">CGMCC 1.12426</strain>
    </source>
</reference>
<dbReference type="PANTHER" id="PTHR30590">
    <property type="entry name" value="INNER MEMBRANE PROTEIN"/>
    <property type="match status" value="1"/>
</dbReference>
<dbReference type="InterPro" id="IPR007349">
    <property type="entry name" value="DUF418"/>
</dbReference>
<dbReference type="Proteomes" id="UP000605148">
    <property type="component" value="Unassembled WGS sequence"/>
</dbReference>
<dbReference type="EMBL" id="BMFA01000023">
    <property type="protein sequence ID" value="GGB63922.1"/>
    <property type="molecule type" value="Genomic_DNA"/>
</dbReference>
<proteinExistence type="predicted"/>
<evidence type="ECO:0000313" key="4">
    <source>
        <dbReference type="Proteomes" id="UP000605148"/>
    </source>
</evidence>
<keyword evidence="1" id="KW-0812">Transmembrane</keyword>
<dbReference type="PANTHER" id="PTHR30590:SF2">
    <property type="entry name" value="INNER MEMBRANE PROTEIN"/>
    <property type="match status" value="1"/>
</dbReference>
<feature type="transmembrane region" description="Helical" evidence="1">
    <location>
        <begin position="188"/>
        <end position="212"/>
    </location>
</feature>
<evidence type="ECO:0000313" key="3">
    <source>
        <dbReference type="EMBL" id="GGB63922.1"/>
    </source>
</evidence>
<feature type="transmembrane region" description="Helical" evidence="1">
    <location>
        <begin position="323"/>
        <end position="346"/>
    </location>
</feature>
<evidence type="ECO:0000259" key="2">
    <source>
        <dbReference type="Pfam" id="PF04235"/>
    </source>
</evidence>
<dbReference type="RefSeq" id="WP_172972181.1">
    <property type="nucleotide sequence ID" value="NZ_BMFA01000023.1"/>
</dbReference>
<keyword evidence="1" id="KW-0472">Membrane</keyword>
<feature type="transmembrane region" description="Helical" evidence="1">
    <location>
        <begin position="233"/>
        <end position="251"/>
    </location>
</feature>
<evidence type="ECO:0000256" key="1">
    <source>
        <dbReference type="SAM" id="Phobius"/>
    </source>
</evidence>
<feature type="transmembrane region" description="Helical" evidence="1">
    <location>
        <begin position="134"/>
        <end position="155"/>
    </location>
</feature>
<sequence>MTTRALMPDYLRLCALFGIVVVNVQYMAFPILGGFEAASTAEPANRAVVWLVNGLFLVKTYGLFSFMFGVGLAYQMRSAANRALPFGTLYRNRMIGLLLLGLAHACLFFPGDILVIYAITGTCLYWVRAWTARRLVRLGSALLVIQIVVAGALVMTPEPADPEVLAIERALIGQGGFLEAVLFRTISFFYVLPYLLLFQGIAALGWFCLGLAAVKSGLIDRPDHRLWRLARRWCLGPGVLSSLLIAHLWLQTGDGRWEAALIAAAPLATIGYLGVIAAMARPAGPLGSMLLSAGAASLSIYLGQSMVLSTIFGAYGLGLWNEVSAAGAVAIALFVTLALVLLLAVWRKRFALGPFEWLLRKGTYLGVPLTGGTRPEAGAK</sequence>
<feature type="transmembrane region" description="Helical" evidence="1">
    <location>
        <begin position="94"/>
        <end position="127"/>
    </location>
</feature>
<reference evidence="3" key="1">
    <citation type="journal article" date="2014" name="Int. J. Syst. Evol. Microbiol.">
        <title>Complete genome sequence of Corynebacterium casei LMG S-19264T (=DSM 44701T), isolated from a smear-ripened cheese.</title>
        <authorList>
            <consortium name="US DOE Joint Genome Institute (JGI-PGF)"/>
            <person name="Walter F."/>
            <person name="Albersmeier A."/>
            <person name="Kalinowski J."/>
            <person name="Ruckert C."/>
        </authorList>
    </citation>
    <scope>NUCLEOTIDE SEQUENCE</scope>
    <source>
        <strain evidence="3">CGMCC 1.12426</strain>
    </source>
</reference>
<feature type="transmembrane region" description="Helical" evidence="1">
    <location>
        <begin position="47"/>
        <end position="74"/>
    </location>
</feature>
<gene>
    <name evidence="3" type="ORF">GCM10011316_39680</name>
</gene>